<accession>A0A061R894</accession>
<reference evidence="1" key="1">
    <citation type="submission" date="2014-05" db="EMBL/GenBank/DDBJ databases">
        <title>The transcriptome of the halophilic microalga Tetraselmis sp. GSL018 isolated from the Great Salt Lake, Utah.</title>
        <authorList>
            <person name="Jinkerson R.E."/>
            <person name="D'Adamo S."/>
            <person name="Posewitz M.C."/>
        </authorList>
    </citation>
    <scope>NUCLEOTIDE SEQUENCE</scope>
    <source>
        <strain evidence="1">GSL018</strain>
    </source>
</reference>
<evidence type="ECO:0000313" key="1">
    <source>
        <dbReference type="EMBL" id="JAC68183.1"/>
    </source>
</evidence>
<name>A0A061R894_9CHLO</name>
<protein>
    <submittedName>
        <fullName evidence="1">Uncharacterized protein</fullName>
    </submittedName>
</protein>
<gene>
    <name evidence="1" type="ORF">TSPGSL018_9327</name>
</gene>
<proteinExistence type="predicted"/>
<organism evidence="1">
    <name type="scientific">Tetraselmis sp. GSL018</name>
    <dbReference type="NCBI Taxonomy" id="582737"/>
    <lineage>
        <taxon>Eukaryota</taxon>
        <taxon>Viridiplantae</taxon>
        <taxon>Chlorophyta</taxon>
        <taxon>core chlorophytes</taxon>
        <taxon>Chlorodendrophyceae</taxon>
        <taxon>Chlorodendrales</taxon>
        <taxon>Chlorodendraceae</taxon>
        <taxon>Tetraselmis</taxon>
    </lineage>
</organism>
<sequence length="217" mass="24250">SFTNSAMLEAAQVLVFSRPCDRPSKVLDIWQLQQLIQNRTRRWTLFQKKKKVHHDIVSDIIQSVFESLIRRYMKRFSPLLYSFYLKILTPSICWVQIRCNSRALSGETQRGVALKGTTVSLCSLCSLFLCPSLLHGLSPLFRPFPASFSRLLVGSALSCLSLLPTPSPTFFSFLSPLVSDSCPCPSSLAVPPQQLLPPPLSPLLSIIDVPFPSLPPF</sequence>
<feature type="non-terminal residue" evidence="1">
    <location>
        <position position="1"/>
    </location>
</feature>
<dbReference type="EMBL" id="GBEZ01018232">
    <property type="protein sequence ID" value="JAC68183.1"/>
    <property type="molecule type" value="Transcribed_RNA"/>
</dbReference>
<dbReference type="AlphaFoldDB" id="A0A061R894"/>